<dbReference type="Gene3D" id="3.40.190.10">
    <property type="entry name" value="Periplasmic binding protein-like II"/>
    <property type="match status" value="1"/>
</dbReference>
<keyword evidence="13" id="KW-1185">Reference proteome</keyword>
<dbReference type="SUPFAM" id="SSF53850">
    <property type="entry name" value="Periplasmic binding protein-like II"/>
    <property type="match status" value="1"/>
</dbReference>
<dbReference type="AlphaFoldDB" id="A0AAD8E268"/>
<dbReference type="InterPro" id="IPR001320">
    <property type="entry name" value="Iontro_rcpt_C"/>
</dbReference>
<comment type="subcellular location">
    <subcellularLocation>
        <location evidence="1">Cell membrane</location>
        <topology evidence="1">Multi-pass membrane protein</topology>
    </subcellularLocation>
</comment>
<feature type="domain" description="Ionotropic glutamate receptor C-terminal" evidence="10">
    <location>
        <begin position="207"/>
        <end position="400"/>
    </location>
</feature>
<name>A0AAD8E268_DIPPU</name>
<keyword evidence="8" id="KW-0325">Glycoprotein</keyword>
<accession>A0AAD8E268</accession>
<keyword evidence="7" id="KW-0675">Receptor</keyword>
<evidence type="ECO:0000313" key="12">
    <source>
        <dbReference type="EMBL" id="KAJ9573974.1"/>
    </source>
</evidence>
<evidence type="ECO:0008006" key="14">
    <source>
        <dbReference type="Google" id="ProtNLM"/>
    </source>
</evidence>
<sequence>MDYDCNHNKDMFLKMSDQLMLNTSFSWLIWSRSAYSDLEGMNLNMDSEVTWATGEAGFTVSLHDLYKINFSWSAVSTPAGKWDNTTGLHYNLSEYKYLRRADLQGLLFNAALVMKDIPTANTASSLTSEDDRHIDCKARYNYALYRRLAEKFNFTMQLQVADSDDAMLRMLQRGDAQLAINSLIMSSQRLDAIDFTGATWKFRPFTKRVWLTVLTSWMLMTIAIQLVNWLESRRENYSHLNTDHSWGASVITITGAISEQGTELESNWMTWRIIYLVTLVQVVLLNAYYGACLVSDLLQPPPKYILTVHDLMRTKIHIGYVDNKQNKLLCGKIYQSSFAMSDPVTMELYKNKMHSADKSAFPFDIAVEKLHKEHFAIHDDVTSLYPVIERTFNNDEKCAITEIPLFTPRITYTGIQKRSPYKELFIYGFLKMKEKGVMARELSTWRPQPPMCQILDNFHSVKMETVIFAFSIFVCGVTIATFLLLMERFQCTR</sequence>
<dbReference type="GO" id="GO:0050906">
    <property type="term" value="P:detection of stimulus involved in sensory perception"/>
    <property type="evidence" value="ECO:0007669"/>
    <property type="project" value="UniProtKB-ARBA"/>
</dbReference>
<evidence type="ECO:0000256" key="9">
    <source>
        <dbReference type="SAM" id="Phobius"/>
    </source>
</evidence>
<evidence type="ECO:0000256" key="5">
    <source>
        <dbReference type="ARBA" id="ARBA00022989"/>
    </source>
</evidence>
<organism evidence="12 13">
    <name type="scientific">Diploptera punctata</name>
    <name type="common">Pacific beetle cockroach</name>
    <dbReference type="NCBI Taxonomy" id="6984"/>
    <lineage>
        <taxon>Eukaryota</taxon>
        <taxon>Metazoa</taxon>
        <taxon>Ecdysozoa</taxon>
        <taxon>Arthropoda</taxon>
        <taxon>Hexapoda</taxon>
        <taxon>Insecta</taxon>
        <taxon>Pterygota</taxon>
        <taxon>Neoptera</taxon>
        <taxon>Polyneoptera</taxon>
        <taxon>Dictyoptera</taxon>
        <taxon>Blattodea</taxon>
        <taxon>Blaberoidea</taxon>
        <taxon>Blaberidae</taxon>
        <taxon>Diplopterinae</taxon>
        <taxon>Diploptera</taxon>
    </lineage>
</organism>
<feature type="domain" description="Ionotropic receptor 75a N-terminal" evidence="11">
    <location>
        <begin position="2"/>
        <end position="111"/>
    </location>
</feature>
<keyword evidence="3" id="KW-1003">Cell membrane</keyword>
<evidence type="ECO:0000256" key="1">
    <source>
        <dbReference type="ARBA" id="ARBA00004651"/>
    </source>
</evidence>
<comment type="similarity">
    <text evidence="2">Belongs to the glutamate-gated ion channel (TC 1.A.10.1) family.</text>
</comment>
<evidence type="ECO:0000256" key="7">
    <source>
        <dbReference type="ARBA" id="ARBA00023170"/>
    </source>
</evidence>
<proteinExistence type="inferred from homology"/>
<gene>
    <name evidence="12" type="ORF">L9F63_008632</name>
</gene>
<evidence type="ECO:0000256" key="3">
    <source>
        <dbReference type="ARBA" id="ARBA00022475"/>
    </source>
</evidence>
<dbReference type="InterPro" id="IPR057074">
    <property type="entry name" value="IR75A_N"/>
</dbReference>
<evidence type="ECO:0000256" key="2">
    <source>
        <dbReference type="ARBA" id="ARBA00008685"/>
    </source>
</evidence>
<feature type="transmembrane region" description="Helical" evidence="9">
    <location>
        <begin position="273"/>
        <end position="294"/>
    </location>
</feature>
<evidence type="ECO:0000256" key="8">
    <source>
        <dbReference type="ARBA" id="ARBA00023180"/>
    </source>
</evidence>
<dbReference type="GO" id="GO:0005886">
    <property type="term" value="C:plasma membrane"/>
    <property type="evidence" value="ECO:0007669"/>
    <property type="project" value="UniProtKB-SubCell"/>
</dbReference>
<dbReference type="Gene3D" id="1.10.287.70">
    <property type="match status" value="1"/>
</dbReference>
<protein>
    <recommendedName>
        <fullName evidence="14">Ionotropic glutamate receptor C-terminal domain-containing protein</fullName>
    </recommendedName>
</protein>
<feature type="transmembrane region" description="Helical" evidence="9">
    <location>
        <begin position="466"/>
        <end position="486"/>
    </location>
</feature>
<evidence type="ECO:0000256" key="4">
    <source>
        <dbReference type="ARBA" id="ARBA00022692"/>
    </source>
</evidence>
<reference evidence="12" key="1">
    <citation type="journal article" date="2023" name="IScience">
        <title>Live-bearing cockroach genome reveals convergent evolutionary mechanisms linked to viviparity in insects and beyond.</title>
        <authorList>
            <person name="Fouks B."/>
            <person name="Harrison M.C."/>
            <person name="Mikhailova A.A."/>
            <person name="Marchal E."/>
            <person name="English S."/>
            <person name="Carruthers M."/>
            <person name="Jennings E.C."/>
            <person name="Chiamaka E.L."/>
            <person name="Frigard R.A."/>
            <person name="Pippel M."/>
            <person name="Attardo G.M."/>
            <person name="Benoit J.B."/>
            <person name="Bornberg-Bauer E."/>
            <person name="Tobe S.S."/>
        </authorList>
    </citation>
    <scope>NUCLEOTIDE SEQUENCE</scope>
    <source>
        <strain evidence="12">Stay&amp;Tobe</strain>
    </source>
</reference>
<dbReference type="PANTHER" id="PTHR42643:SF30">
    <property type="entry name" value="IONOTROPIC RECEPTOR 40A-RELATED"/>
    <property type="match status" value="1"/>
</dbReference>
<keyword evidence="6 9" id="KW-0472">Membrane</keyword>
<keyword evidence="4 9" id="KW-0812">Transmembrane</keyword>
<dbReference type="Pfam" id="PF00060">
    <property type="entry name" value="Lig_chan"/>
    <property type="match status" value="1"/>
</dbReference>
<dbReference type="PANTHER" id="PTHR42643">
    <property type="entry name" value="IONOTROPIC RECEPTOR 20A-RELATED"/>
    <property type="match status" value="1"/>
</dbReference>
<comment type="caution">
    <text evidence="12">The sequence shown here is derived from an EMBL/GenBank/DDBJ whole genome shotgun (WGS) entry which is preliminary data.</text>
</comment>
<dbReference type="EMBL" id="JASPKZ010010662">
    <property type="protein sequence ID" value="KAJ9573974.1"/>
    <property type="molecule type" value="Genomic_DNA"/>
</dbReference>
<dbReference type="GO" id="GO:0015276">
    <property type="term" value="F:ligand-gated monoatomic ion channel activity"/>
    <property type="evidence" value="ECO:0007669"/>
    <property type="project" value="InterPro"/>
</dbReference>
<evidence type="ECO:0000259" key="11">
    <source>
        <dbReference type="Pfam" id="PF24576"/>
    </source>
</evidence>
<evidence type="ECO:0000256" key="6">
    <source>
        <dbReference type="ARBA" id="ARBA00023136"/>
    </source>
</evidence>
<keyword evidence="5 9" id="KW-1133">Transmembrane helix</keyword>
<feature type="transmembrane region" description="Helical" evidence="9">
    <location>
        <begin position="209"/>
        <end position="230"/>
    </location>
</feature>
<dbReference type="InterPro" id="IPR052192">
    <property type="entry name" value="Insect_Ionotropic_Sensory_Rcpt"/>
</dbReference>
<dbReference type="Proteomes" id="UP001233999">
    <property type="component" value="Unassembled WGS sequence"/>
</dbReference>
<evidence type="ECO:0000313" key="13">
    <source>
        <dbReference type="Proteomes" id="UP001233999"/>
    </source>
</evidence>
<reference evidence="12" key="2">
    <citation type="submission" date="2023-05" db="EMBL/GenBank/DDBJ databases">
        <authorList>
            <person name="Fouks B."/>
        </authorList>
    </citation>
    <scope>NUCLEOTIDE SEQUENCE</scope>
    <source>
        <strain evidence="12">Stay&amp;Tobe</strain>
        <tissue evidence="12">Testes</tissue>
    </source>
</reference>
<evidence type="ECO:0000259" key="10">
    <source>
        <dbReference type="Pfam" id="PF00060"/>
    </source>
</evidence>
<dbReference type="Pfam" id="PF24576">
    <property type="entry name" value="IR75A_N"/>
    <property type="match status" value="1"/>
</dbReference>